<protein>
    <submittedName>
        <fullName evidence="7">RNA methyltransferase</fullName>
    </submittedName>
</protein>
<dbReference type="GO" id="GO:0008173">
    <property type="term" value="F:RNA methyltransferase activity"/>
    <property type="evidence" value="ECO:0007669"/>
    <property type="project" value="InterPro"/>
</dbReference>
<evidence type="ECO:0000256" key="1">
    <source>
        <dbReference type="ARBA" id="ARBA00007228"/>
    </source>
</evidence>
<dbReference type="GO" id="GO:0002128">
    <property type="term" value="P:tRNA nucleoside ribose methylation"/>
    <property type="evidence" value="ECO:0007669"/>
    <property type="project" value="TreeGrafter"/>
</dbReference>
<dbReference type="InterPro" id="IPR004384">
    <property type="entry name" value="RNA_MeTrfase_TrmJ/LasT"/>
</dbReference>
<evidence type="ECO:0000313" key="7">
    <source>
        <dbReference type="EMBL" id="KAA5610464.1"/>
    </source>
</evidence>
<dbReference type="GO" id="GO:0005829">
    <property type="term" value="C:cytosol"/>
    <property type="evidence" value="ECO:0007669"/>
    <property type="project" value="TreeGrafter"/>
</dbReference>
<dbReference type="PANTHER" id="PTHR42786:SF6">
    <property type="entry name" value="TRNA_RRNA METHYLTRANSFERASE SPOU TYPE DOMAIN-CONTAINING PROTEIN"/>
    <property type="match status" value="1"/>
</dbReference>
<name>A0A5M6IQB3_9PROT</name>
<dbReference type="InterPro" id="IPR029026">
    <property type="entry name" value="tRNA_m1G_MTases_N"/>
</dbReference>
<feature type="region of interest" description="Disordered" evidence="5">
    <location>
        <begin position="158"/>
        <end position="207"/>
    </location>
</feature>
<dbReference type="Pfam" id="PF00588">
    <property type="entry name" value="SpoU_methylase"/>
    <property type="match status" value="1"/>
</dbReference>
<dbReference type="SUPFAM" id="SSF75217">
    <property type="entry name" value="alpha/beta knot"/>
    <property type="match status" value="1"/>
</dbReference>
<evidence type="ECO:0000313" key="8">
    <source>
        <dbReference type="Proteomes" id="UP000325255"/>
    </source>
</evidence>
<feature type="compositionally biased region" description="Basic and acidic residues" evidence="5">
    <location>
        <begin position="198"/>
        <end position="207"/>
    </location>
</feature>
<dbReference type="RefSeq" id="WP_150042470.1">
    <property type="nucleotide sequence ID" value="NZ_OW485601.1"/>
</dbReference>
<comment type="similarity">
    <text evidence="1">Belongs to the class IV-like SAM-binding methyltransferase superfamily. RNA methyltransferase TrmH family.</text>
</comment>
<gene>
    <name evidence="7" type="ORF">F1189_19115</name>
</gene>
<dbReference type="Proteomes" id="UP000325255">
    <property type="component" value="Unassembled WGS sequence"/>
</dbReference>
<feature type="compositionally biased region" description="Basic and acidic residues" evidence="5">
    <location>
        <begin position="172"/>
        <end position="189"/>
    </location>
</feature>
<evidence type="ECO:0000256" key="3">
    <source>
        <dbReference type="ARBA" id="ARBA00022679"/>
    </source>
</evidence>
<dbReference type="InterPro" id="IPR001537">
    <property type="entry name" value="SpoU_MeTrfase"/>
</dbReference>
<dbReference type="CDD" id="cd18098">
    <property type="entry name" value="SpoU-like"/>
    <property type="match status" value="1"/>
</dbReference>
<proteinExistence type="inferred from homology"/>
<accession>A0A5M6IQB3</accession>
<keyword evidence="2 7" id="KW-0489">Methyltransferase</keyword>
<organism evidence="7 8">
    <name type="scientific">Rhodovastum atsumiense</name>
    <dbReference type="NCBI Taxonomy" id="504468"/>
    <lineage>
        <taxon>Bacteria</taxon>
        <taxon>Pseudomonadati</taxon>
        <taxon>Pseudomonadota</taxon>
        <taxon>Alphaproteobacteria</taxon>
        <taxon>Acetobacterales</taxon>
        <taxon>Acetobacteraceae</taxon>
        <taxon>Rhodovastum</taxon>
    </lineage>
</organism>
<evidence type="ECO:0000256" key="4">
    <source>
        <dbReference type="ARBA" id="ARBA00022691"/>
    </source>
</evidence>
<dbReference type="PANTHER" id="PTHR42786">
    <property type="entry name" value="TRNA/RRNA METHYLTRANSFERASE"/>
    <property type="match status" value="1"/>
</dbReference>
<keyword evidence="4" id="KW-0949">S-adenosyl-L-methionine</keyword>
<evidence type="ECO:0000259" key="6">
    <source>
        <dbReference type="Pfam" id="PF00588"/>
    </source>
</evidence>
<comment type="caution">
    <text evidence="7">The sequence shown here is derived from an EMBL/GenBank/DDBJ whole genome shotgun (WGS) entry which is preliminary data.</text>
</comment>
<dbReference type="EMBL" id="VWPK01000032">
    <property type="protein sequence ID" value="KAA5610464.1"/>
    <property type="molecule type" value="Genomic_DNA"/>
</dbReference>
<evidence type="ECO:0000256" key="2">
    <source>
        <dbReference type="ARBA" id="ARBA00022603"/>
    </source>
</evidence>
<dbReference type="InterPro" id="IPR029028">
    <property type="entry name" value="Alpha/beta_knot_MTases"/>
</dbReference>
<feature type="domain" description="tRNA/rRNA methyltransferase SpoU type" evidence="6">
    <location>
        <begin position="14"/>
        <end position="144"/>
    </location>
</feature>
<dbReference type="OrthoDB" id="4578643at2"/>
<evidence type="ECO:0000256" key="5">
    <source>
        <dbReference type="SAM" id="MobiDB-lite"/>
    </source>
</evidence>
<dbReference type="GO" id="GO:0003723">
    <property type="term" value="F:RNA binding"/>
    <property type="evidence" value="ECO:0007669"/>
    <property type="project" value="InterPro"/>
</dbReference>
<sequence>MHPARTRGYFGIGAEGVSKSANVGALLRTAHAFGAAFCFTIGAGFDARAGRQADTADTPAHVPLWRFASPDDIVLPARCELVGIELTEDAVDLPSFRHPLSAAYVLGPERSSLSPALLARCRHVVRIPTRFSLNLAVAGALVLYDRLLQHGRFAERPVMAGGAEAPPPPRRGHGDPVFRQHIPDWKATHDTAPPAGKTLHERTGKET</sequence>
<reference evidence="7 8" key="1">
    <citation type="submission" date="2019-09" db="EMBL/GenBank/DDBJ databases">
        <title>Genome sequence of Rhodovastum atsumiense, a diverse member of the Acetobacteraceae family of non-sulfur purple photosynthetic bacteria.</title>
        <authorList>
            <person name="Meyer T."/>
            <person name="Kyndt J."/>
        </authorList>
    </citation>
    <scope>NUCLEOTIDE SEQUENCE [LARGE SCALE GENOMIC DNA]</scope>
    <source>
        <strain evidence="7 8">DSM 21279</strain>
    </source>
</reference>
<dbReference type="AlphaFoldDB" id="A0A5M6IQB3"/>
<keyword evidence="3 7" id="KW-0808">Transferase</keyword>
<keyword evidence="8" id="KW-1185">Reference proteome</keyword>
<dbReference type="Gene3D" id="3.40.1280.10">
    <property type="match status" value="1"/>
</dbReference>